<sequence length="371" mass="39382">MNFGRRAWANGCQSISRAGQISPPAHQCSGSSAPLAVPSKRKAGCSTAPTPCSSIAQMSACQTGADCPASLDAEATSPDFRHEAKRLRSLQNGSCSNLASLQSELDFSLLLDIPGPSPVAQPQTDETGLLLCEEGLECKDASPTAAQFGPECESPHPWEGVKQDARCRSASTLDSQQSEGSSFVVPKRKYSGDFDACSSPEDSAVIDPCAMSTSPSSSGNFSYRPVPEESLIGCMATMYGFTPCTISVGTAYFERVAARDPTLLAAARATPEFTAFVATTPANPPPRANRPIGSAHIHLGPKHWLTAIHLACIYIAAKNVEFVPYKKLLSTMLSHVHNREVAATAAADLELEVLQALQWRLGPFFRPAQAP</sequence>
<protein>
    <submittedName>
        <fullName evidence="1">Uncharacterized protein</fullName>
    </submittedName>
</protein>
<dbReference type="EMBL" id="AGSI01000016">
    <property type="protein sequence ID" value="EIE20088.1"/>
    <property type="molecule type" value="Genomic_DNA"/>
</dbReference>
<dbReference type="KEGG" id="csl:COCSUDRAFT_54389"/>
<gene>
    <name evidence="1" type="ORF">COCSUDRAFT_54389</name>
</gene>
<evidence type="ECO:0000313" key="2">
    <source>
        <dbReference type="Proteomes" id="UP000007264"/>
    </source>
</evidence>
<dbReference type="OrthoDB" id="515369at2759"/>
<reference evidence="1 2" key="1">
    <citation type="journal article" date="2012" name="Genome Biol.">
        <title>The genome of the polar eukaryotic microalga coccomyxa subellipsoidea reveals traits of cold adaptation.</title>
        <authorList>
            <person name="Blanc G."/>
            <person name="Agarkova I."/>
            <person name="Grimwood J."/>
            <person name="Kuo A."/>
            <person name="Brueggeman A."/>
            <person name="Dunigan D."/>
            <person name="Gurnon J."/>
            <person name="Ladunga I."/>
            <person name="Lindquist E."/>
            <person name="Lucas S."/>
            <person name="Pangilinan J."/>
            <person name="Proschold T."/>
            <person name="Salamov A."/>
            <person name="Schmutz J."/>
            <person name="Weeks D."/>
            <person name="Yamada T."/>
            <person name="Claverie J.M."/>
            <person name="Grigoriev I."/>
            <person name="Van Etten J."/>
            <person name="Lomsadze A."/>
            <person name="Borodovsky M."/>
        </authorList>
    </citation>
    <scope>NUCLEOTIDE SEQUENCE [LARGE SCALE GENOMIC DNA]</scope>
    <source>
        <strain evidence="1 2">C-169</strain>
    </source>
</reference>
<dbReference type="AlphaFoldDB" id="I0YNW9"/>
<proteinExistence type="predicted"/>
<dbReference type="RefSeq" id="XP_005644632.1">
    <property type="nucleotide sequence ID" value="XM_005644575.1"/>
</dbReference>
<keyword evidence="2" id="KW-1185">Reference proteome</keyword>
<name>I0YNW9_COCSC</name>
<comment type="caution">
    <text evidence="1">The sequence shown here is derived from an EMBL/GenBank/DDBJ whole genome shotgun (WGS) entry which is preliminary data.</text>
</comment>
<evidence type="ECO:0000313" key="1">
    <source>
        <dbReference type="EMBL" id="EIE20088.1"/>
    </source>
</evidence>
<accession>I0YNW9</accession>
<dbReference type="GeneID" id="17038064"/>
<organism evidence="1 2">
    <name type="scientific">Coccomyxa subellipsoidea (strain C-169)</name>
    <name type="common">Green microalga</name>
    <dbReference type="NCBI Taxonomy" id="574566"/>
    <lineage>
        <taxon>Eukaryota</taxon>
        <taxon>Viridiplantae</taxon>
        <taxon>Chlorophyta</taxon>
        <taxon>core chlorophytes</taxon>
        <taxon>Trebouxiophyceae</taxon>
        <taxon>Trebouxiophyceae incertae sedis</taxon>
        <taxon>Coccomyxaceae</taxon>
        <taxon>Coccomyxa</taxon>
        <taxon>Coccomyxa subellipsoidea</taxon>
    </lineage>
</organism>
<dbReference type="Proteomes" id="UP000007264">
    <property type="component" value="Unassembled WGS sequence"/>
</dbReference>